<dbReference type="Proteomes" id="UP000054477">
    <property type="component" value="Unassembled WGS sequence"/>
</dbReference>
<name>A0A0C9X6K8_9AGAR</name>
<reference evidence="1 2" key="1">
    <citation type="submission" date="2014-04" db="EMBL/GenBank/DDBJ databases">
        <authorList>
            <consortium name="DOE Joint Genome Institute"/>
            <person name="Kuo A."/>
            <person name="Kohler A."/>
            <person name="Nagy L.G."/>
            <person name="Floudas D."/>
            <person name="Copeland A."/>
            <person name="Barry K.W."/>
            <person name="Cichocki N."/>
            <person name="Veneault-Fourrey C."/>
            <person name="LaButti K."/>
            <person name="Lindquist E.A."/>
            <person name="Lipzen A."/>
            <person name="Lundell T."/>
            <person name="Morin E."/>
            <person name="Murat C."/>
            <person name="Sun H."/>
            <person name="Tunlid A."/>
            <person name="Henrissat B."/>
            <person name="Grigoriev I.V."/>
            <person name="Hibbett D.S."/>
            <person name="Martin F."/>
            <person name="Nordberg H.P."/>
            <person name="Cantor M.N."/>
            <person name="Hua S.X."/>
        </authorList>
    </citation>
    <scope>NUCLEOTIDE SEQUENCE [LARGE SCALE GENOMIC DNA]</scope>
    <source>
        <strain evidence="1 2">LaAM-08-1</strain>
    </source>
</reference>
<evidence type="ECO:0000313" key="2">
    <source>
        <dbReference type="Proteomes" id="UP000054477"/>
    </source>
</evidence>
<dbReference type="AlphaFoldDB" id="A0A0C9X6K8"/>
<gene>
    <name evidence="1" type="ORF">K443DRAFT_402971</name>
</gene>
<proteinExistence type="predicted"/>
<keyword evidence="2" id="KW-1185">Reference proteome</keyword>
<protein>
    <submittedName>
        <fullName evidence="1">Uncharacterized protein</fullName>
    </submittedName>
</protein>
<accession>A0A0C9X6K8</accession>
<reference evidence="2" key="2">
    <citation type="submission" date="2015-01" db="EMBL/GenBank/DDBJ databases">
        <title>Evolutionary Origins and Diversification of the Mycorrhizal Mutualists.</title>
        <authorList>
            <consortium name="DOE Joint Genome Institute"/>
            <consortium name="Mycorrhizal Genomics Consortium"/>
            <person name="Kohler A."/>
            <person name="Kuo A."/>
            <person name="Nagy L.G."/>
            <person name="Floudas D."/>
            <person name="Copeland A."/>
            <person name="Barry K.W."/>
            <person name="Cichocki N."/>
            <person name="Veneault-Fourrey C."/>
            <person name="LaButti K."/>
            <person name="Lindquist E.A."/>
            <person name="Lipzen A."/>
            <person name="Lundell T."/>
            <person name="Morin E."/>
            <person name="Murat C."/>
            <person name="Riley R."/>
            <person name="Ohm R."/>
            <person name="Sun H."/>
            <person name="Tunlid A."/>
            <person name="Henrissat B."/>
            <person name="Grigoriev I.V."/>
            <person name="Hibbett D.S."/>
            <person name="Martin F."/>
        </authorList>
    </citation>
    <scope>NUCLEOTIDE SEQUENCE [LARGE SCALE GENOMIC DNA]</scope>
    <source>
        <strain evidence="2">LaAM-08-1</strain>
    </source>
</reference>
<dbReference type="EMBL" id="KN838852">
    <property type="protein sequence ID" value="KIJ93291.1"/>
    <property type="molecule type" value="Genomic_DNA"/>
</dbReference>
<organism evidence="1 2">
    <name type="scientific">Laccaria amethystina LaAM-08-1</name>
    <dbReference type="NCBI Taxonomy" id="1095629"/>
    <lineage>
        <taxon>Eukaryota</taxon>
        <taxon>Fungi</taxon>
        <taxon>Dikarya</taxon>
        <taxon>Basidiomycota</taxon>
        <taxon>Agaricomycotina</taxon>
        <taxon>Agaricomycetes</taxon>
        <taxon>Agaricomycetidae</taxon>
        <taxon>Agaricales</taxon>
        <taxon>Agaricineae</taxon>
        <taxon>Hydnangiaceae</taxon>
        <taxon>Laccaria</taxon>
    </lineage>
</organism>
<dbReference type="HOGENOM" id="CLU_2347036_0_0_1"/>
<evidence type="ECO:0000313" key="1">
    <source>
        <dbReference type="EMBL" id="KIJ93291.1"/>
    </source>
</evidence>
<sequence length="97" mass="10814">MQSPLKQCQLRLFVSGMVHSLCVHSHKPKTLTLDKIRHGSWRTILSHSPSRQAWRRPTCCSLSLPALADIGKPPLTASHLRARGVLSRVPDKSLKSI</sequence>